<sequence length="607" mass="65298">MASSNLFFSPFTLFLLLLFFFFSSSLSSANVPPPPPSAEVLASPPSAEVLPSPSSAIIPPSNNSVSPSAPVSTVTACNYTLYPTFCRSQLPKNNSSANVYDYGRIMFRKSLSTARKFLKLIKRYLKHSSTLSPSAIAALRDCKYLASLNLEYLSCSFQTISDTSSSPLNVSTADDTQTLLSAILTNTQTCLDGLRDTADTWTTVGQGIYAPLANNTKLFSVSLALFTKGWVPKSQKGLSEHRSKKRLPVVNGGVPLKMSSIHKGIFESMRGRRRLLQSSSSGNDNDGEVLVSNIVVVSPDGSGNFTNITAAVAAAPTGSDGTNGYFLIYVTAGVYEEYVTIQKNNTYLMMVGDGINQTVITGNHSMGAGWTTFNSATFIVTGTGFVAVGISFRNTAGAIMQQAVAVRVSADLTTFYSCSFEAYQDTLYTHSLRQYYRECDIYGTVDFIFGNAAVVFQDCNIHPRCPLKGQSNTITAQGRTDPNQNTGTSIQNATITPAADLASASFAVQTYLGRPWKLYSTTVYMESYMGSLINPAGWLPWNGDFALNTSYYAEFNNTGPGSNLAGRVTWPGYHIIGSAAASNYTAGNFLAADGWLPITGVPYQDGL</sequence>
<dbReference type="EMBL" id="CM037156">
    <property type="protein sequence ID" value="KAH7837930.1"/>
    <property type="molecule type" value="Genomic_DNA"/>
</dbReference>
<proteinExistence type="predicted"/>
<accession>A0ACB7XBM2</accession>
<organism evidence="1 2">
    <name type="scientific">Vaccinium darrowii</name>
    <dbReference type="NCBI Taxonomy" id="229202"/>
    <lineage>
        <taxon>Eukaryota</taxon>
        <taxon>Viridiplantae</taxon>
        <taxon>Streptophyta</taxon>
        <taxon>Embryophyta</taxon>
        <taxon>Tracheophyta</taxon>
        <taxon>Spermatophyta</taxon>
        <taxon>Magnoliopsida</taxon>
        <taxon>eudicotyledons</taxon>
        <taxon>Gunneridae</taxon>
        <taxon>Pentapetalae</taxon>
        <taxon>asterids</taxon>
        <taxon>Ericales</taxon>
        <taxon>Ericaceae</taxon>
        <taxon>Vaccinioideae</taxon>
        <taxon>Vaccinieae</taxon>
        <taxon>Vaccinium</taxon>
    </lineage>
</organism>
<comment type="caution">
    <text evidence="1">The sequence shown here is derived from an EMBL/GenBank/DDBJ whole genome shotgun (WGS) entry which is preliminary data.</text>
</comment>
<dbReference type="Proteomes" id="UP000828048">
    <property type="component" value="Chromosome 6"/>
</dbReference>
<evidence type="ECO:0000313" key="1">
    <source>
        <dbReference type="EMBL" id="KAH7837930.1"/>
    </source>
</evidence>
<reference evidence="1 2" key="1">
    <citation type="journal article" date="2021" name="Hortic Res">
        <title>High-quality reference genome and annotation aids understanding of berry development for evergreen blueberry (Vaccinium darrowii).</title>
        <authorList>
            <person name="Yu J."/>
            <person name="Hulse-Kemp A.M."/>
            <person name="Babiker E."/>
            <person name="Staton M."/>
        </authorList>
    </citation>
    <scope>NUCLEOTIDE SEQUENCE [LARGE SCALE GENOMIC DNA]</scope>
    <source>
        <strain evidence="2">cv. NJ 8807/NJ 8810</strain>
        <tissue evidence="1">Young leaf</tissue>
    </source>
</reference>
<name>A0ACB7XBM2_9ERIC</name>
<protein>
    <submittedName>
        <fullName evidence="1">Uncharacterized protein</fullName>
    </submittedName>
</protein>
<gene>
    <name evidence="1" type="ORF">Vadar_019678</name>
</gene>
<keyword evidence="2" id="KW-1185">Reference proteome</keyword>
<evidence type="ECO:0000313" key="2">
    <source>
        <dbReference type="Proteomes" id="UP000828048"/>
    </source>
</evidence>